<evidence type="ECO:0000313" key="6">
    <source>
        <dbReference type="Proteomes" id="UP000218418"/>
    </source>
</evidence>
<evidence type="ECO:0000256" key="1">
    <source>
        <dbReference type="ARBA" id="ARBA00023015"/>
    </source>
</evidence>
<keyword evidence="2" id="KW-0731">Sigma factor</keyword>
<dbReference type="InterPro" id="IPR014284">
    <property type="entry name" value="RNA_pol_sigma-70_dom"/>
</dbReference>
<dbReference type="InterPro" id="IPR013324">
    <property type="entry name" value="RNA_pol_sigma_r3/r4-like"/>
</dbReference>
<keyword evidence="6" id="KW-1185">Reference proteome</keyword>
<gene>
    <name evidence="5" type="ORF">NIES267_10840</name>
</gene>
<reference evidence="5 6" key="1">
    <citation type="submission" date="2017-06" db="EMBL/GenBank/DDBJ databases">
        <title>Genome sequencing of cyanobaciteial culture collection at National Institute for Environmental Studies (NIES).</title>
        <authorList>
            <person name="Hirose Y."/>
            <person name="Shimura Y."/>
            <person name="Fujisawa T."/>
            <person name="Nakamura Y."/>
            <person name="Kawachi M."/>
        </authorList>
    </citation>
    <scope>NUCLEOTIDE SEQUENCE [LARGE SCALE GENOMIC DNA]</scope>
    <source>
        <strain evidence="5 6">NIES-267</strain>
    </source>
</reference>
<dbReference type="SUPFAM" id="SSF88659">
    <property type="entry name" value="Sigma3 and sigma4 domains of RNA polymerase sigma factors"/>
    <property type="match status" value="1"/>
</dbReference>
<accession>A0A1Z4LK43</accession>
<dbReference type="GO" id="GO:0003677">
    <property type="term" value="F:DNA binding"/>
    <property type="evidence" value="ECO:0007669"/>
    <property type="project" value="UniProtKB-KW"/>
</dbReference>
<sequence length="405" mass="46809">MQRRQGTVEIFSTFIQFDIDKFNAWVTDAKLRRSIKTCLEKSDRQDSHSFWALYWYKVWENSAQDSQQDAPNYSFLAYSHLCAYLQEACYWAARKSALNSSGHSSISDFFQIAIAQVGKILKAFNPEQSSHLKSYAELSFERIIRDVLRVRREADICSDWSLLHKVSRRRLIKSLQNLGLNEENIANYVLAWECFGELYTSGNTEIRQRRKPDRTGWEAIAKLYNTQRLTRGLSSETVNSQTIEKWLTQSAQAIRNFLYPKFVSADTPLKDDGDASLLDILPGNVQNSLLAQMVEQEEADSFKSQQTQLNEVLNQAIAALDSKSQQLLQVYYSQQFTQTEIAKQLEIKQYKVSRLLSSIRKSLLKTLTQWSQNTLHISINSVVIDSINISLEEWLKFNYSQTEQV</sequence>
<evidence type="ECO:0000256" key="2">
    <source>
        <dbReference type="ARBA" id="ARBA00023082"/>
    </source>
</evidence>
<name>A0A1Z4LK43_9CYAN</name>
<dbReference type="PANTHER" id="PTHR30385">
    <property type="entry name" value="SIGMA FACTOR F FLAGELLAR"/>
    <property type="match status" value="1"/>
</dbReference>
<evidence type="ECO:0000313" key="5">
    <source>
        <dbReference type="EMBL" id="BAY81607.1"/>
    </source>
</evidence>
<dbReference type="EMBL" id="AP018227">
    <property type="protein sequence ID" value="BAY81607.1"/>
    <property type="molecule type" value="Genomic_DNA"/>
</dbReference>
<keyword evidence="4" id="KW-0804">Transcription</keyword>
<evidence type="ECO:0008006" key="7">
    <source>
        <dbReference type="Google" id="ProtNLM"/>
    </source>
</evidence>
<dbReference type="OrthoDB" id="527295at2"/>
<dbReference type="Proteomes" id="UP000218418">
    <property type="component" value="Chromosome"/>
</dbReference>
<proteinExistence type="predicted"/>
<protein>
    <recommendedName>
        <fullName evidence="7">RNA polymerase sigma-70 region 4 domain-containing protein</fullName>
    </recommendedName>
</protein>
<dbReference type="NCBIfam" id="TIGR02937">
    <property type="entry name" value="sigma70-ECF"/>
    <property type="match status" value="1"/>
</dbReference>
<dbReference type="AlphaFoldDB" id="A0A1Z4LK43"/>
<dbReference type="Gene3D" id="1.20.140.160">
    <property type="match status" value="1"/>
</dbReference>
<evidence type="ECO:0000256" key="3">
    <source>
        <dbReference type="ARBA" id="ARBA00023125"/>
    </source>
</evidence>
<organism evidence="5 6">
    <name type="scientific">Calothrix parasitica NIES-267</name>
    <dbReference type="NCBI Taxonomy" id="1973488"/>
    <lineage>
        <taxon>Bacteria</taxon>
        <taxon>Bacillati</taxon>
        <taxon>Cyanobacteriota</taxon>
        <taxon>Cyanophyceae</taxon>
        <taxon>Nostocales</taxon>
        <taxon>Calotrichaceae</taxon>
        <taxon>Calothrix</taxon>
    </lineage>
</organism>
<dbReference type="GO" id="GO:0016987">
    <property type="term" value="F:sigma factor activity"/>
    <property type="evidence" value="ECO:0007669"/>
    <property type="project" value="UniProtKB-KW"/>
</dbReference>
<dbReference type="GO" id="GO:0006352">
    <property type="term" value="P:DNA-templated transcription initiation"/>
    <property type="evidence" value="ECO:0007669"/>
    <property type="project" value="InterPro"/>
</dbReference>
<dbReference type="PANTHER" id="PTHR30385:SF7">
    <property type="entry name" value="RNA POLYMERASE SIGMA FACTOR FLIA"/>
    <property type="match status" value="1"/>
</dbReference>
<keyword evidence="1" id="KW-0805">Transcription regulation</keyword>
<evidence type="ECO:0000256" key="4">
    <source>
        <dbReference type="ARBA" id="ARBA00023163"/>
    </source>
</evidence>
<keyword evidence="3" id="KW-0238">DNA-binding</keyword>